<dbReference type="OrthoDB" id="880456at2"/>
<dbReference type="InterPro" id="IPR023393">
    <property type="entry name" value="START-like_dom_sf"/>
</dbReference>
<dbReference type="Gene3D" id="3.30.530.20">
    <property type="match status" value="1"/>
</dbReference>
<gene>
    <name evidence="1" type="ORF">A3840_11715</name>
</gene>
<comment type="caution">
    <text evidence="1">The sequence shown here is derived from an EMBL/GenBank/DDBJ whole genome shotgun (WGS) entry which is preliminary data.</text>
</comment>
<evidence type="ECO:0000313" key="1">
    <source>
        <dbReference type="EMBL" id="OAM76819.1"/>
    </source>
</evidence>
<keyword evidence="2" id="KW-1185">Reference proteome</keyword>
<accession>A0A178HVV7</accession>
<organism evidence="1 2">
    <name type="scientific">Devosia elaeis</name>
    <dbReference type="NCBI Taxonomy" id="1770058"/>
    <lineage>
        <taxon>Bacteria</taxon>
        <taxon>Pseudomonadati</taxon>
        <taxon>Pseudomonadota</taxon>
        <taxon>Alphaproteobacteria</taxon>
        <taxon>Hyphomicrobiales</taxon>
        <taxon>Devosiaceae</taxon>
        <taxon>Devosia</taxon>
    </lineage>
</organism>
<protein>
    <recommendedName>
        <fullName evidence="3">Polyketide cyclase</fullName>
    </recommendedName>
</protein>
<sequence length="125" mass="14052">MAIDRPCPDVYAFLSDPGSLVLWTGGLIHAPLLPAGNAVWTTRYEGKSVSIRFTPPNDFGVLDIHLSGPDIAERYYRVRVFPNGEGTELCCTLLQRPDEDDAHFASECEWLRVDLKVLKSYLEVR</sequence>
<dbReference type="EMBL" id="LVVY01000090">
    <property type="protein sequence ID" value="OAM76819.1"/>
    <property type="molecule type" value="Genomic_DNA"/>
</dbReference>
<name>A0A178HVV7_9HYPH</name>
<dbReference type="AlphaFoldDB" id="A0A178HVV7"/>
<proteinExistence type="predicted"/>
<evidence type="ECO:0000313" key="2">
    <source>
        <dbReference type="Proteomes" id="UP000078389"/>
    </source>
</evidence>
<dbReference type="Proteomes" id="UP000078389">
    <property type="component" value="Unassembled WGS sequence"/>
</dbReference>
<dbReference type="RefSeq" id="WP_082903843.1">
    <property type="nucleotide sequence ID" value="NZ_LVVY01000090.1"/>
</dbReference>
<reference evidence="1 2" key="1">
    <citation type="submission" date="2016-03" db="EMBL/GenBank/DDBJ databases">
        <title>Genome sequencing of Devosia sp. S37.</title>
        <authorList>
            <person name="Mohd Nor M."/>
        </authorList>
    </citation>
    <scope>NUCLEOTIDE SEQUENCE [LARGE SCALE GENOMIC DNA]</scope>
    <source>
        <strain evidence="1 2">S37</strain>
    </source>
</reference>
<evidence type="ECO:0008006" key="3">
    <source>
        <dbReference type="Google" id="ProtNLM"/>
    </source>
</evidence>
<dbReference type="SUPFAM" id="SSF55961">
    <property type="entry name" value="Bet v1-like"/>
    <property type="match status" value="1"/>
</dbReference>
<dbReference type="STRING" id="1770058.A3840_11715"/>